<comment type="function">
    <text evidence="5 6">Structural component of flagellum, the bacterial motility apparatus. Part of the rod structure of flagellar basal body.</text>
</comment>
<reference evidence="8" key="2">
    <citation type="submission" date="2016-11" db="EMBL/GenBank/DDBJ databases">
        <title>Complete Genome Sequencing of Pandoraea pulmonicola DSM 16583.</title>
        <authorList>
            <person name="Chan K.-G."/>
        </authorList>
    </citation>
    <scope>NUCLEOTIDE SEQUENCE</scope>
    <source>
        <strain evidence="8">DSM 16583</strain>
    </source>
</reference>
<dbReference type="EMBL" id="UGSJ01000001">
    <property type="protein sequence ID" value="SUA90090.1"/>
    <property type="molecule type" value="Genomic_DNA"/>
</dbReference>
<proteinExistence type="inferred from homology"/>
<keyword evidence="10" id="KW-1185">Reference proteome</keyword>
<feature type="domain" description="Flagellar basal body rod protein N-terminal" evidence="7">
    <location>
        <begin position="12"/>
        <end position="39"/>
    </location>
</feature>
<keyword evidence="8" id="KW-0966">Cell projection</keyword>
<comment type="subcellular location">
    <subcellularLocation>
        <location evidence="1 6">Bacterial flagellum basal body</location>
    </subcellularLocation>
</comment>
<dbReference type="PROSITE" id="PS00588">
    <property type="entry name" value="FLAGELLA_BB_ROD"/>
    <property type="match status" value="1"/>
</dbReference>
<evidence type="ECO:0000313" key="9">
    <source>
        <dbReference type="EMBL" id="SUA90090.1"/>
    </source>
</evidence>
<keyword evidence="8" id="KW-0282">Flagellum</keyword>
<dbReference type="InterPro" id="IPR006300">
    <property type="entry name" value="FlgB"/>
</dbReference>
<organism evidence="9 11">
    <name type="scientific">Pandoraea pulmonicola</name>
    <dbReference type="NCBI Taxonomy" id="93221"/>
    <lineage>
        <taxon>Bacteria</taxon>
        <taxon>Pseudomonadati</taxon>
        <taxon>Pseudomonadota</taxon>
        <taxon>Betaproteobacteria</taxon>
        <taxon>Burkholderiales</taxon>
        <taxon>Burkholderiaceae</taxon>
        <taxon>Pandoraea</taxon>
    </lineage>
</organism>
<evidence type="ECO:0000313" key="10">
    <source>
        <dbReference type="Proteomes" id="UP000035086"/>
    </source>
</evidence>
<keyword evidence="8" id="KW-0969">Cilium</keyword>
<reference evidence="10" key="1">
    <citation type="submission" date="2014-12" db="EMBL/GenBank/DDBJ databases">
        <title>Complete Genome Sequencing of Pandoraea pulmonicola DSM 16583.</title>
        <authorList>
            <person name="Chan K.-G."/>
        </authorList>
    </citation>
    <scope>NUCLEOTIDE SEQUENCE [LARGE SCALE GENOMIC DNA]</scope>
    <source>
        <strain evidence="10">DSM 16583</strain>
    </source>
</reference>
<comment type="similarity">
    <text evidence="2 6">Belongs to the flagella basal body rod proteins family.</text>
</comment>
<evidence type="ECO:0000256" key="4">
    <source>
        <dbReference type="ARBA" id="ARBA00023143"/>
    </source>
</evidence>
<gene>
    <name evidence="9" type="primary">flgB_2</name>
    <name evidence="9" type="ORF">NCTC13159_01569</name>
    <name evidence="8" type="ORF">RO07_13380</name>
</gene>
<dbReference type="KEGG" id="ppul:RO07_13380"/>
<dbReference type="GO" id="GO:0030694">
    <property type="term" value="C:bacterial-type flagellum basal body, rod"/>
    <property type="evidence" value="ECO:0007669"/>
    <property type="project" value="InterPro"/>
</dbReference>
<dbReference type="InterPro" id="IPR019776">
    <property type="entry name" value="Flagellar_basal_body_rod_CS"/>
</dbReference>
<accession>A0AAJ4ZB16</accession>
<name>A0AAJ4ZB16_PANPU</name>
<dbReference type="RefSeq" id="WP_039408574.1">
    <property type="nucleotide sequence ID" value="NZ_CP010310.2"/>
</dbReference>
<reference evidence="9 11" key="3">
    <citation type="submission" date="2018-06" db="EMBL/GenBank/DDBJ databases">
        <authorList>
            <consortium name="Pathogen Informatics"/>
            <person name="Doyle S."/>
        </authorList>
    </citation>
    <scope>NUCLEOTIDE SEQUENCE [LARGE SCALE GENOMIC DNA]</scope>
    <source>
        <strain evidence="9 11">NCTC13159</strain>
    </source>
</reference>
<dbReference type="EMBL" id="CP010310">
    <property type="protein sequence ID" value="AJC21224.1"/>
    <property type="molecule type" value="Genomic_DNA"/>
</dbReference>
<dbReference type="NCBIfam" id="TIGR01396">
    <property type="entry name" value="FlgB"/>
    <property type="match status" value="1"/>
</dbReference>
<evidence type="ECO:0000259" key="7">
    <source>
        <dbReference type="Pfam" id="PF00460"/>
    </source>
</evidence>
<dbReference type="InterPro" id="IPR001444">
    <property type="entry name" value="Flag_bb_rod_N"/>
</dbReference>
<evidence type="ECO:0000256" key="3">
    <source>
        <dbReference type="ARBA" id="ARBA00014376"/>
    </source>
</evidence>
<dbReference type="Proteomes" id="UP000254589">
    <property type="component" value="Unassembled WGS sequence"/>
</dbReference>
<dbReference type="GO" id="GO:0071973">
    <property type="term" value="P:bacterial-type flagellum-dependent cell motility"/>
    <property type="evidence" value="ECO:0007669"/>
    <property type="project" value="InterPro"/>
</dbReference>
<evidence type="ECO:0000256" key="5">
    <source>
        <dbReference type="ARBA" id="ARBA00024934"/>
    </source>
</evidence>
<evidence type="ECO:0000313" key="8">
    <source>
        <dbReference type="EMBL" id="AJC21224.1"/>
    </source>
</evidence>
<evidence type="ECO:0000256" key="2">
    <source>
        <dbReference type="ARBA" id="ARBA00009677"/>
    </source>
</evidence>
<evidence type="ECO:0000256" key="6">
    <source>
        <dbReference type="PIRNR" id="PIRNR002889"/>
    </source>
</evidence>
<dbReference type="Pfam" id="PF00460">
    <property type="entry name" value="Flg_bb_rod"/>
    <property type="match status" value="1"/>
</dbReference>
<sequence length="122" mass="12646">MAFDLSSALSVHPAALKLRAERTTMLASNLANQNTPGYQAMDLDVKASMAAASGKALATIAALGDEIEKGYRVPAHVGQDGNTVELGVEQAAFAQNAADFQTSLTFLNMKIKGLHAAISGNA</sequence>
<protein>
    <recommendedName>
        <fullName evidence="3 6">Flagellar basal body rod protein FlgB</fullName>
    </recommendedName>
</protein>
<dbReference type="PIRSF" id="PIRSF002889">
    <property type="entry name" value="Rod_FlgB"/>
    <property type="match status" value="1"/>
</dbReference>
<dbReference type="AlphaFoldDB" id="A0AAJ4ZB16"/>
<comment type="subunit">
    <text evidence="6">The basal body constitutes a major portion of the flagellar organelle and consists of a number of rings mounted on a central rod.</text>
</comment>
<evidence type="ECO:0000256" key="1">
    <source>
        <dbReference type="ARBA" id="ARBA00004117"/>
    </source>
</evidence>
<evidence type="ECO:0000313" key="11">
    <source>
        <dbReference type="Proteomes" id="UP000254589"/>
    </source>
</evidence>
<dbReference type="Proteomes" id="UP000035086">
    <property type="component" value="Chromosome"/>
</dbReference>
<keyword evidence="4 6" id="KW-0975">Bacterial flagellum</keyword>